<evidence type="ECO:0000256" key="2">
    <source>
        <dbReference type="PROSITE-ProRule" id="PRU00335"/>
    </source>
</evidence>
<dbReference type="GO" id="GO:0003677">
    <property type="term" value="F:DNA binding"/>
    <property type="evidence" value="ECO:0007669"/>
    <property type="project" value="UniProtKB-UniRule"/>
</dbReference>
<dbReference type="InterPro" id="IPR009057">
    <property type="entry name" value="Homeodomain-like_sf"/>
</dbReference>
<dbReference type="EMBL" id="QWDD01000001">
    <property type="protein sequence ID" value="RNJ51637.1"/>
    <property type="molecule type" value="Genomic_DNA"/>
</dbReference>
<proteinExistence type="predicted"/>
<protein>
    <submittedName>
        <fullName evidence="4">TetR/AcrR family transcriptional regulator</fullName>
    </submittedName>
</protein>
<evidence type="ECO:0000313" key="5">
    <source>
        <dbReference type="Proteomes" id="UP000268623"/>
    </source>
</evidence>
<gene>
    <name evidence="4" type="ORF">D1O30_07920</name>
</gene>
<accession>A0A3M9XTN1</accession>
<dbReference type="Proteomes" id="UP000268623">
    <property type="component" value="Unassembled WGS sequence"/>
</dbReference>
<dbReference type="InterPro" id="IPR001647">
    <property type="entry name" value="HTH_TetR"/>
</dbReference>
<feature type="domain" description="HTH tetR-type" evidence="3">
    <location>
        <begin position="1"/>
        <end position="60"/>
    </location>
</feature>
<feature type="DNA-binding region" description="H-T-H motif" evidence="2">
    <location>
        <begin position="23"/>
        <end position="42"/>
    </location>
</feature>
<evidence type="ECO:0000256" key="1">
    <source>
        <dbReference type="ARBA" id="ARBA00023125"/>
    </source>
</evidence>
<keyword evidence="5" id="KW-1185">Reference proteome</keyword>
<comment type="caution">
    <text evidence="4">The sequence shown here is derived from an EMBL/GenBank/DDBJ whole genome shotgun (WGS) entry which is preliminary data.</text>
</comment>
<dbReference type="PROSITE" id="PS50977">
    <property type="entry name" value="HTH_TETR_2"/>
    <property type="match status" value="1"/>
</dbReference>
<dbReference type="OrthoDB" id="9795011at2"/>
<dbReference type="Gene3D" id="1.10.357.10">
    <property type="entry name" value="Tetracycline Repressor, domain 2"/>
    <property type="match status" value="1"/>
</dbReference>
<sequence>MTRERILMAAKDYLEKDNIESLTLRKIASLSAVSPPTVYAHFATMDELVAAFFLWLKPRLGLDRPLPPLAELPSMPERLFPLYDQYGALLRNLMNQPSWDRQRYADRDNRLGGWIAGIGGNFPDLTPTQLRRGALAIASYWSPTYWRWLMDTGRFTPEEAQAVASWGIQALIGALKADASGLDRLPASPAAGDATRTKDGEP</sequence>
<evidence type="ECO:0000313" key="4">
    <source>
        <dbReference type="EMBL" id="RNJ51637.1"/>
    </source>
</evidence>
<organism evidence="4 5">
    <name type="scientific">Methylocystis hirsuta</name>
    <dbReference type="NCBI Taxonomy" id="369798"/>
    <lineage>
        <taxon>Bacteria</taxon>
        <taxon>Pseudomonadati</taxon>
        <taxon>Pseudomonadota</taxon>
        <taxon>Alphaproteobacteria</taxon>
        <taxon>Hyphomicrobiales</taxon>
        <taxon>Methylocystaceae</taxon>
        <taxon>Methylocystis</taxon>
    </lineage>
</organism>
<dbReference type="SUPFAM" id="SSF46689">
    <property type="entry name" value="Homeodomain-like"/>
    <property type="match status" value="1"/>
</dbReference>
<reference evidence="4 5" key="1">
    <citation type="submission" date="2018-08" db="EMBL/GenBank/DDBJ databases">
        <title>Genome sequence of Methylocystis hirsuta CSC1, a methanotroph able to accumulate PHAs.</title>
        <authorList>
            <person name="Bordel S."/>
            <person name="Rodriguez E."/>
            <person name="Gancedo J."/>
            <person name="Munoz R."/>
        </authorList>
    </citation>
    <scope>NUCLEOTIDE SEQUENCE [LARGE SCALE GENOMIC DNA]</scope>
    <source>
        <strain evidence="4 5">CSC1</strain>
    </source>
</reference>
<keyword evidence="1 2" id="KW-0238">DNA-binding</keyword>
<dbReference type="Pfam" id="PF00440">
    <property type="entry name" value="TetR_N"/>
    <property type="match status" value="1"/>
</dbReference>
<dbReference type="AlphaFoldDB" id="A0A3M9XTN1"/>
<evidence type="ECO:0000259" key="3">
    <source>
        <dbReference type="PROSITE" id="PS50977"/>
    </source>
</evidence>
<name>A0A3M9XTN1_9HYPH</name>